<accession>A0A2T9Z0E5</accession>
<sequence length="293" mass="33410">MQYYELCKIHHPDKKLAAQTPNVITKGASDKLLAYLDRKEPGRGSSVERFQDIQQAYEFLVKANYLESKPVDFSNFQHTNRASYYQTRYSNYEWYNSGYGYQMPKDQYSSDYNTEGYAQAPGNSKEELAALSRKNILIAAILSCISAFSMVGFICYIIDRKKQIDKSINTHHLEALDILNKAKLNARKIGFETPPALPKLVSYTKHNNAAEPVTSNNYPKTISNDFNSNNISSSLITTQNQLYSNTHHHDSLDSNNDENLLKTLASLDNNDIDHRICFPYGKSIEYSRNNNLS</sequence>
<reference evidence="2 3" key="1">
    <citation type="journal article" date="2018" name="MBio">
        <title>Comparative Genomics Reveals the Core Gene Toolbox for the Fungus-Insect Symbiosis.</title>
        <authorList>
            <person name="Wang Y."/>
            <person name="Stata M."/>
            <person name="Wang W."/>
            <person name="Stajich J.E."/>
            <person name="White M.M."/>
            <person name="Moncalvo J.M."/>
        </authorList>
    </citation>
    <scope>NUCLEOTIDE SEQUENCE [LARGE SCALE GENOMIC DNA]</scope>
    <source>
        <strain evidence="2 3">SWE-8-4</strain>
    </source>
</reference>
<dbReference type="InterPro" id="IPR036869">
    <property type="entry name" value="J_dom_sf"/>
</dbReference>
<gene>
    <name evidence="2" type="ORF">BB561_000158</name>
</gene>
<comment type="caution">
    <text evidence="2">The sequence shown here is derived from an EMBL/GenBank/DDBJ whole genome shotgun (WGS) entry which is preliminary data.</text>
</comment>
<feature type="transmembrane region" description="Helical" evidence="1">
    <location>
        <begin position="136"/>
        <end position="158"/>
    </location>
</feature>
<keyword evidence="1" id="KW-0472">Membrane</keyword>
<name>A0A2T9Z0E5_9FUNG</name>
<dbReference type="OrthoDB" id="445556at2759"/>
<evidence type="ECO:0000313" key="2">
    <source>
        <dbReference type="EMBL" id="PVU98016.1"/>
    </source>
</evidence>
<organism evidence="2 3">
    <name type="scientific">Smittium simulii</name>
    <dbReference type="NCBI Taxonomy" id="133385"/>
    <lineage>
        <taxon>Eukaryota</taxon>
        <taxon>Fungi</taxon>
        <taxon>Fungi incertae sedis</taxon>
        <taxon>Zoopagomycota</taxon>
        <taxon>Kickxellomycotina</taxon>
        <taxon>Harpellomycetes</taxon>
        <taxon>Harpellales</taxon>
        <taxon>Legeriomycetaceae</taxon>
        <taxon>Smittium</taxon>
    </lineage>
</organism>
<dbReference type="Proteomes" id="UP000245383">
    <property type="component" value="Unassembled WGS sequence"/>
</dbReference>
<dbReference type="Gene3D" id="1.10.287.110">
    <property type="entry name" value="DnaJ domain"/>
    <property type="match status" value="1"/>
</dbReference>
<keyword evidence="1" id="KW-1133">Transmembrane helix</keyword>
<protein>
    <recommendedName>
        <fullName evidence="4">J domain-containing protein</fullName>
    </recommendedName>
</protein>
<dbReference type="EMBL" id="MBFR01000004">
    <property type="protein sequence ID" value="PVU98016.1"/>
    <property type="molecule type" value="Genomic_DNA"/>
</dbReference>
<dbReference type="AlphaFoldDB" id="A0A2T9Z0E5"/>
<evidence type="ECO:0000313" key="3">
    <source>
        <dbReference type="Proteomes" id="UP000245383"/>
    </source>
</evidence>
<keyword evidence="3" id="KW-1185">Reference proteome</keyword>
<keyword evidence="1" id="KW-0812">Transmembrane</keyword>
<proteinExistence type="predicted"/>
<dbReference type="STRING" id="133385.A0A2T9Z0E5"/>
<evidence type="ECO:0008006" key="4">
    <source>
        <dbReference type="Google" id="ProtNLM"/>
    </source>
</evidence>
<evidence type="ECO:0000256" key="1">
    <source>
        <dbReference type="SAM" id="Phobius"/>
    </source>
</evidence>